<evidence type="ECO:0000313" key="4">
    <source>
        <dbReference type="Proteomes" id="UP000569914"/>
    </source>
</evidence>
<evidence type="ECO:0000313" key="3">
    <source>
        <dbReference type="EMBL" id="NYE70807.1"/>
    </source>
</evidence>
<evidence type="ECO:0000256" key="2">
    <source>
        <dbReference type="SAM" id="SignalP"/>
    </source>
</evidence>
<gene>
    <name evidence="3" type="ORF">BKA15_002136</name>
</gene>
<name>A0A7Y9I5S0_9ACTN</name>
<comment type="caution">
    <text evidence="3">The sequence shown here is derived from an EMBL/GenBank/DDBJ whole genome shotgun (WGS) entry which is preliminary data.</text>
</comment>
<evidence type="ECO:0000256" key="1">
    <source>
        <dbReference type="SAM" id="MobiDB-lite"/>
    </source>
</evidence>
<sequence>MRRLLAALVIMIALTPSVAYAGEPSSVLIADPARRLAGSAHHGDARYQRLAAAVGLAGTDLPRNGASPPAVGAVFRADVRLTWLRDDTEIWRIDLIFVTPSDGLWIATGRSWISEPSDAVWHRPADPDLLRATLIDSGLAKAVAGAFPPLPPPSDEPRPGLPLVGYVLAGALAGIAISMAAPRGPAPSGRGIRQGDQNGPSGSLTVTSPTHFGRPAVPRTGESRAA</sequence>
<dbReference type="AlphaFoldDB" id="A0A7Y9I5S0"/>
<reference evidence="3 4" key="1">
    <citation type="submission" date="2020-07" db="EMBL/GenBank/DDBJ databases">
        <title>Sequencing the genomes of 1000 actinobacteria strains.</title>
        <authorList>
            <person name="Klenk H.-P."/>
        </authorList>
    </citation>
    <scope>NUCLEOTIDE SEQUENCE [LARGE SCALE GENOMIC DNA]</scope>
    <source>
        <strain evidence="3 4">DSM 22083</strain>
    </source>
</reference>
<dbReference type="EMBL" id="JACCBU010000001">
    <property type="protein sequence ID" value="NYE70807.1"/>
    <property type="molecule type" value="Genomic_DNA"/>
</dbReference>
<dbReference type="Proteomes" id="UP000569914">
    <property type="component" value="Unassembled WGS sequence"/>
</dbReference>
<feature type="chain" id="PRO_5030871819" evidence="2">
    <location>
        <begin position="22"/>
        <end position="226"/>
    </location>
</feature>
<feature type="compositionally biased region" description="Polar residues" evidence="1">
    <location>
        <begin position="195"/>
        <end position="210"/>
    </location>
</feature>
<keyword evidence="4" id="KW-1185">Reference proteome</keyword>
<accession>A0A7Y9I5S0</accession>
<organism evidence="3 4">
    <name type="scientific">Microlunatus parietis</name>
    <dbReference type="NCBI Taxonomy" id="682979"/>
    <lineage>
        <taxon>Bacteria</taxon>
        <taxon>Bacillati</taxon>
        <taxon>Actinomycetota</taxon>
        <taxon>Actinomycetes</taxon>
        <taxon>Propionibacteriales</taxon>
        <taxon>Propionibacteriaceae</taxon>
        <taxon>Microlunatus</taxon>
    </lineage>
</organism>
<protein>
    <submittedName>
        <fullName evidence="3">Uncharacterized protein</fullName>
    </submittedName>
</protein>
<feature type="region of interest" description="Disordered" evidence="1">
    <location>
        <begin position="183"/>
        <end position="226"/>
    </location>
</feature>
<feature type="signal peptide" evidence="2">
    <location>
        <begin position="1"/>
        <end position="21"/>
    </location>
</feature>
<dbReference type="RefSeq" id="WP_179750542.1">
    <property type="nucleotide sequence ID" value="NZ_JACCBU010000001.1"/>
</dbReference>
<keyword evidence="2" id="KW-0732">Signal</keyword>
<proteinExistence type="predicted"/>